<proteinExistence type="predicted"/>
<dbReference type="Proteomes" id="UP001447188">
    <property type="component" value="Unassembled WGS sequence"/>
</dbReference>
<keyword evidence="2" id="KW-1185">Reference proteome</keyword>
<dbReference type="EMBL" id="JBBBZM010000020">
    <property type="protein sequence ID" value="KAL0638631.1"/>
    <property type="molecule type" value="Genomic_DNA"/>
</dbReference>
<comment type="caution">
    <text evidence="1">The sequence shown here is derived from an EMBL/GenBank/DDBJ whole genome shotgun (WGS) entry which is preliminary data.</text>
</comment>
<gene>
    <name evidence="1" type="ORF">Q9L58_002357</name>
</gene>
<sequence length="123" mass="14236">MQWEHYEERGNTWMWYLAHYIPERKIGDIGCPEKSTCRNRGRGGSIEAIDHDMEFAGCQGLWKGFVRNNGTSTSPLEIYTRSHFENETTGKKGRPETPEDINWTNVSSHFGLEIASSIKVRKW</sequence>
<reference evidence="1 2" key="1">
    <citation type="submission" date="2024-02" db="EMBL/GenBank/DDBJ databases">
        <title>Discinaceae phylogenomics.</title>
        <authorList>
            <person name="Dirks A.C."/>
            <person name="James T.Y."/>
        </authorList>
    </citation>
    <scope>NUCLEOTIDE SEQUENCE [LARGE SCALE GENOMIC DNA]</scope>
    <source>
        <strain evidence="1 2">ACD0624</strain>
    </source>
</reference>
<evidence type="ECO:0000313" key="1">
    <source>
        <dbReference type="EMBL" id="KAL0638631.1"/>
    </source>
</evidence>
<name>A0ABR3GRT3_9PEZI</name>
<organism evidence="1 2">
    <name type="scientific">Discina gigas</name>
    <dbReference type="NCBI Taxonomy" id="1032678"/>
    <lineage>
        <taxon>Eukaryota</taxon>
        <taxon>Fungi</taxon>
        <taxon>Dikarya</taxon>
        <taxon>Ascomycota</taxon>
        <taxon>Pezizomycotina</taxon>
        <taxon>Pezizomycetes</taxon>
        <taxon>Pezizales</taxon>
        <taxon>Discinaceae</taxon>
        <taxon>Discina</taxon>
    </lineage>
</organism>
<protein>
    <submittedName>
        <fullName evidence="1">Uncharacterized protein</fullName>
    </submittedName>
</protein>
<evidence type="ECO:0000313" key="2">
    <source>
        <dbReference type="Proteomes" id="UP001447188"/>
    </source>
</evidence>
<accession>A0ABR3GRT3</accession>